<dbReference type="Pfam" id="PF03059">
    <property type="entry name" value="NAS"/>
    <property type="match status" value="1"/>
</dbReference>
<sequence>MCCDGEGLLLVQKVSELYHKISTLQSLQPSKHVNSLFSQLVLTCTPPPPPPPSPPLIDISKLSSTVQTMRSHLIKLCGQAEGLLEHHYSTILASHQNPLDHLSLFPYYSNYLKLTHLEFSILTRYISSSLPSKVAFIGSGALPFSSIIMALKYLPTTEFHNFDVDSSANAKATALVASDVDLSRRMSFHTTDIMDVTSDMLGEFEVVFLAALVGMEKEEKVKVIEHLRKNMTSGSLLMLRSAYGARAFLYPVVEASDLRGFEILTTFHPTDDVVNSIVLARL</sequence>
<evidence type="ECO:0000256" key="3">
    <source>
        <dbReference type="ARBA" id="ARBA00022679"/>
    </source>
</evidence>
<dbReference type="KEGG" id="cmos:111444226"/>
<dbReference type="GO" id="GO:0030418">
    <property type="term" value="P:nicotianamine biosynthetic process"/>
    <property type="evidence" value="ECO:0007669"/>
    <property type="project" value="UniProtKB-UniRule"/>
</dbReference>
<keyword evidence="7" id="KW-1185">Reference proteome</keyword>
<dbReference type="Gene3D" id="3.40.50.150">
    <property type="entry name" value="Vaccinia Virus protein VP39"/>
    <property type="match status" value="1"/>
</dbReference>
<name>A0A6J1FHL8_CUCMO</name>
<keyword evidence="4 6" id="KW-0949">S-adenosyl-L-methionine</keyword>
<reference evidence="8" key="1">
    <citation type="submission" date="2025-08" db="UniProtKB">
        <authorList>
            <consortium name="RefSeq"/>
        </authorList>
    </citation>
    <scope>IDENTIFICATION</scope>
    <source>
        <tissue evidence="8">Young leaves</tissue>
    </source>
</reference>
<evidence type="ECO:0000256" key="2">
    <source>
        <dbReference type="ARBA" id="ARBA00012675"/>
    </source>
</evidence>
<dbReference type="Proteomes" id="UP000504609">
    <property type="component" value="Unplaced"/>
</dbReference>
<dbReference type="GO" id="GO:0030410">
    <property type="term" value="F:nicotianamine synthase activity"/>
    <property type="evidence" value="ECO:0007669"/>
    <property type="project" value="UniProtKB-UniRule"/>
</dbReference>
<comment type="catalytic activity">
    <reaction evidence="5 6">
        <text>3 S-adenosyl-L-methionine = nicotianamine + 3 S-methyl-5'-thioadenosine + 3 H(+)</text>
        <dbReference type="Rhea" id="RHEA:16481"/>
        <dbReference type="ChEBI" id="CHEBI:15378"/>
        <dbReference type="ChEBI" id="CHEBI:17509"/>
        <dbReference type="ChEBI" id="CHEBI:58249"/>
        <dbReference type="ChEBI" id="CHEBI:59789"/>
        <dbReference type="EC" id="2.5.1.43"/>
    </reaction>
</comment>
<comment type="similarity">
    <text evidence="1 6">Belongs to the nicotianamine synthase (NAS)-like family.</text>
</comment>
<keyword evidence="3 6" id="KW-0808">Transferase</keyword>
<proteinExistence type="inferred from homology"/>
<dbReference type="InterPro" id="IPR004298">
    <property type="entry name" value="Nicotian_synth"/>
</dbReference>
<dbReference type="AlphaFoldDB" id="A0A6J1FHL8"/>
<protein>
    <recommendedName>
        <fullName evidence="2 6">Nicotianamine synthase</fullName>
        <ecNumber evidence="2 6">2.5.1.43</ecNumber>
    </recommendedName>
</protein>
<accession>A0A6J1FHL8</accession>
<evidence type="ECO:0000313" key="7">
    <source>
        <dbReference type="Proteomes" id="UP000504609"/>
    </source>
</evidence>
<evidence type="ECO:0000256" key="1">
    <source>
        <dbReference type="ARBA" id="ARBA00007009"/>
    </source>
</evidence>
<evidence type="ECO:0000313" key="8">
    <source>
        <dbReference type="RefSeq" id="XP_022938003.1"/>
    </source>
</evidence>
<dbReference type="InterPro" id="IPR029063">
    <property type="entry name" value="SAM-dependent_MTases_sf"/>
</dbReference>
<dbReference type="RefSeq" id="XP_022938003.1">
    <property type="nucleotide sequence ID" value="XM_023082235.1"/>
</dbReference>
<dbReference type="PANTHER" id="PTHR32266">
    <property type="entry name" value="NICOTIANAMINE SYNTHASE 3"/>
    <property type="match status" value="1"/>
</dbReference>
<dbReference type="PANTHER" id="PTHR32266:SF12">
    <property type="entry name" value="NICOTIANAMINE SYNTHASE 3"/>
    <property type="match status" value="1"/>
</dbReference>
<dbReference type="GeneID" id="111444226"/>
<evidence type="ECO:0000256" key="4">
    <source>
        <dbReference type="ARBA" id="ARBA00022691"/>
    </source>
</evidence>
<organism evidence="7 8">
    <name type="scientific">Cucurbita moschata</name>
    <name type="common">Winter crookneck squash</name>
    <name type="synonym">Cucurbita pepo var. moschata</name>
    <dbReference type="NCBI Taxonomy" id="3662"/>
    <lineage>
        <taxon>Eukaryota</taxon>
        <taxon>Viridiplantae</taxon>
        <taxon>Streptophyta</taxon>
        <taxon>Embryophyta</taxon>
        <taxon>Tracheophyta</taxon>
        <taxon>Spermatophyta</taxon>
        <taxon>Magnoliopsida</taxon>
        <taxon>eudicotyledons</taxon>
        <taxon>Gunneridae</taxon>
        <taxon>Pentapetalae</taxon>
        <taxon>rosids</taxon>
        <taxon>fabids</taxon>
        <taxon>Cucurbitales</taxon>
        <taxon>Cucurbitaceae</taxon>
        <taxon>Cucurbiteae</taxon>
        <taxon>Cucurbita</taxon>
    </lineage>
</organism>
<gene>
    <name evidence="8" type="primary">LOC111444226</name>
</gene>
<dbReference type="EC" id="2.5.1.43" evidence="2 6"/>
<evidence type="ECO:0000256" key="6">
    <source>
        <dbReference type="RuleBase" id="RU368095"/>
    </source>
</evidence>
<dbReference type="PROSITE" id="PS51142">
    <property type="entry name" value="NAS"/>
    <property type="match status" value="1"/>
</dbReference>
<evidence type="ECO:0000256" key="5">
    <source>
        <dbReference type="ARBA" id="ARBA00049391"/>
    </source>
</evidence>
<comment type="function">
    <text evidence="6">Synthesizes nicotianamine, a polyamine which serves as a sensor for the physiological iron status within the plant, and/or might be involved in the transport of iron.</text>
</comment>